<dbReference type="GO" id="GO:0016301">
    <property type="term" value="F:kinase activity"/>
    <property type="evidence" value="ECO:0007669"/>
    <property type="project" value="UniProtKB-KW"/>
</dbReference>
<proteinExistence type="predicted"/>
<feature type="domain" description="Response regulatory" evidence="2">
    <location>
        <begin position="21"/>
        <end position="139"/>
    </location>
</feature>
<dbReference type="GO" id="GO:0000160">
    <property type="term" value="P:phosphorelay signal transduction system"/>
    <property type="evidence" value="ECO:0007669"/>
    <property type="project" value="InterPro"/>
</dbReference>
<dbReference type="CDD" id="cd00156">
    <property type="entry name" value="REC"/>
    <property type="match status" value="1"/>
</dbReference>
<dbReference type="eggNOG" id="COG2204">
    <property type="taxonomic scope" value="Bacteria"/>
</dbReference>
<dbReference type="AlphaFoldDB" id="S9QR92"/>
<evidence type="ECO:0000313" key="4">
    <source>
        <dbReference type="Proteomes" id="UP000015347"/>
    </source>
</evidence>
<dbReference type="STRING" id="1123237.Salmuc_02531"/>
<dbReference type="EMBL" id="APVH01000027">
    <property type="protein sequence ID" value="EPX82162.1"/>
    <property type="molecule type" value="Genomic_DNA"/>
</dbReference>
<evidence type="ECO:0000259" key="2">
    <source>
        <dbReference type="PROSITE" id="PS50110"/>
    </source>
</evidence>
<sequence length="233" mass="26745">MATLTQQAIAEPDLPDVHRLVTLVLEDDEIDRRRLVKLTRRAGLDAEFHMAQDLAQLQRQLDARRFDLFFVDYHLGMATGQEALDLIETHEEQRGAVSIMVTSVDRPEVIIEAMRTGCSDYLIKEELSAETIRRSVVAALEKLILASAHDTERARDAALRQTLLRFRDSMEPELRRIMSAMLRRVREIGRLSEGERVQIQRHAMEQLCLEMISLLDRSENLIGPDQRSGRFPS</sequence>
<keyword evidence="1" id="KW-0597">Phosphoprotein</keyword>
<dbReference type="Proteomes" id="UP000015347">
    <property type="component" value="Unassembled WGS sequence"/>
</dbReference>
<dbReference type="RefSeq" id="WP_020042958.1">
    <property type="nucleotide sequence ID" value="NZ_KE557276.1"/>
</dbReference>
<gene>
    <name evidence="3" type="ORF">Salmuc_02531</name>
</gene>
<keyword evidence="3" id="KW-0808">Transferase</keyword>
<feature type="modified residue" description="4-aspartylphosphate" evidence="1">
    <location>
        <position position="72"/>
    </location>
</feature>
<dbReference type="SUPFAM" id="SSF52172">
    <property type="entry name" value="CheY-like"/>
    <property type="match status" value="1"/>
</dbReference>
<dbReference type="PROSITE" id="PS50110">
    <property type="entry name" value="RESPONSE_REGULATORY"/>
    <property type="match status" value="1"/>
</dbReference>
<accession>S9QR92</accession>
<dbReference type="Pfam" id="PF00072">
    <property type="entry name" value="Response_reg"/>
    <property type="match status" value="1"/>
</dbReference>
<protein>
    <submittedName>
        <fullName evidence="3">Sensor histidine kinase/response regulator</fullName>
    </submittedName>
</protein>
<name>S9QR92_9RHOB</name>
<organism evidence="3 4">
    <name type="scientific">Salipiger mucosus DSM 16094</name>
    <dbReference type="NCBI Taxonomy" id="1123237"/>
    <lineage>
        <taxon>Bacteria</taxon>
        <taxon>Pseudomonadati</taxon>
        <taxon>Pseudomonadota</taxon>
        <taxon>Alphaproteobacteria</taxon>
        <taxon>Rhodobacterales</taxon>
        <taxon>Roseobacteraceae</taxon>
        <taxon>Salipiger</taxon>
    </lineage>
</organism>
<dbReference type="SMART" id="SM00448">
    <property type="entry name" value="REC"/>
    <property type="match status" value="1"/>
</dbReference>
<evidence type="ECO:0000256" key="1">
    <source>
        <dbReference type="PROSITE-ProRule" id="PRU00169"/>
    </source>
</evidence>
<comment type="caution">
    <text evidence="3">The sequence shown here is derived from an EMBL/GenBank/DDBJ whole genome shotgun (WGS) entry which is preliminary data.</text>
</comment>
<dbReference type="InterPro" id="IPR011006">
    <property type="entry name" value="CheY-like_superfamily"/>
</dbReference>
<dbReference type="InterPro" id="IPR001789">
    <property type="entry name" value="Sig_transdc_resp-reg_receiver"/>
</dbReference>
<reference evidence="4" key="1">
    <citation type="journal article" date="2014" name="Stand. Genomic Sci.">
        <title>Genome sequence of the exopolysaccharide-producing Salipiger mucosus type strain (DSM 16094(T)), a moderately halophilic member of the Roseobacter clade.</title>
        <authorList>
            <person name="Riedel T."/>
            <person name="Spring S."/>
            <person name="Fiebig A."/>
            <person name="Petersen J."/>
            <person name="Kyrpides N.C."/>
            <person name="Goker M."/>
            <person name="Klenk H.P."/>
        </authorList>
    </citation>
    <scope>NUCLEOTIDE SEQUENCE [LARGE SCALE GENOMIC DNA]</scope>
    <source>
        <strain evidence="4">DSM 16094</strain>
    </source>
</reference>
<keyword evidence="4" id="KW-1185">Reference proteome</keyword>
<dbReference type="HOGENOM" id="CLU_099846_0_0_5"/>
<dbReference type="Gene3D" id="3.40.50.2300">
    <property type="match status" value="1"/>
</dbReference>
<evidence type="ECO:0000313" key="3">
    <source>
        <dbReference type="EMBL" id="EPX82162.1"/>
    </source>
</evidence>
<dbReference type="OrthoDB" id="7857827at2"/>
<keyword evidence="3" id="KW-0418">Kinase</keyword>